<comment type="caution">
    <text evidence="1">The sequence shown here is derived from an EMBL/GenBank/DDBJ whole genome shotgun (WGS) entry which is preliminary data.</text>
</comment>
<sequence length="234" mass="25678">MSACDDLREMIADLCPAHRRIAMDWRANDYDVRNPGEWPAGRSVGSGARTLLMDSRTSHDEREAEFARKNAAQIELTIRICRSGRSPQCTPGHHQPAVRAEVLDEAASTDLVAAKERLGIPPVVVLCGSTRFWERMADAAWSETLRGRIVVRPDVDMKRPRQGYADAVAVKTDLDALHRAKIRLADEVLVVGDYIGDSTRAEIAYARELGVPVRFTHPEVDAPAPASALEGAAS</sequence>
<dbReference type="Proteomes" id="UP000286746">
    <property type="component" value="Unassembled WGS sequence"/>
</dbReference>
<protein>
    <submittedName>
        <fullName evidence="1">Uncharacterized protein</fullName>
    </submittedName>
</protein>
<keyword evidence="2" id="KW-1185">Reference proteome</keyword>
<evidence type="ECO:0000313" key="2">
    <source>
        <dbReference type="Proteomes" id="UP000286746"/>
    </source>
</evidence>
<accession>A0A401W490</accession>
<gene>
    <name evidence="1" type="ORF">GKJPGBOP_03835</name>
</gene>
<name>A0A401W490_STREY</name>
<proteinExistence type="predicted"/>
<dbReference type="EMBL" id="BHZD01000001">
    <property type="protein sequence ID" value="GCD44144.1"/>
    <property type="molecule type" value="Genomic_DNA"/>
</dbReference>
<reference evidence="1 2" key="1">
    <citation type="submission" date="2018-11" db="EMBL/GenBank/DDBJ databases">
        <title>Whole genome sequence of Streptomyces paromomycinus NBRC 15454(T).</title>
        <authorList>
            <person name="Komaki H."/>
            <person name="Tamura T."/>
        </authorList>
    </citation>
    <scope>NUCLEOTIDE SEQUENCE [LARGE SCALE GENOMIC DNA]</scope>
    <source>
        <strain evidence="1 2">NBRC 15454</strain>
    </source>
</reference>
<evidence type="ECO:0000313" key="1">
    <source>
        <dbReference type="EMBL" id="GCD44144.1"/>
    </source>
</evidence>
<organism evidence="1 2">
    <name type="scientific">Streptomyces paromomycinus</name>
    <name type="common">Streptomyces rimosus subsp. paromomycinus</name>
    <dbReference type="NCBI Taxonomy" id="92743"/>
    <lineage>
        <taxon>Bacteria</taxon>
        <taxon>Bacillati</taxon>
        <taxon>Actinomycetota</taxon>
        <taxon>Actinomycetes</taxon>
        <taxon>Kitasatosporales</taxon>
        <taxon>Streptomycetaceae</taxon>
        <taxon>Streptomyces</taxon>
    </lineage>
</organism>
<dbReference type="AlphaFoldDB" id="A0A401W490"/>